<evidence type="ECO:0000313" key="2">
    <source>
        <dbReference type="Proteomes" id="UP000886998"/>
    </source>
</evidence>
<comment type="caution">
    <text evidence="1">The sequence shown here is derived from an EMBL/GenBank/DDBJ whole genome shotgun (WGS) entry which is preliminary data.</text>
</comment>
<dbReference type="AlphaFoldDB" id="A0A8X7CJW7"/>
<name>A0A8X7CJW7_9ARAC</name>
<accession>A0A8X7CJW7</accession>
<reference evidence="1" key="1">
    <citation type="submission" date="2020-08" db="EMBL/GenBank/DDBJ databases">
        <title>Multicomponent nature underlies the extraordinary mechanical properties of spider dragline silk.</title>
        <authorList>
            <person name="Kono N."/>
            <person name="Nakamura H."/>
            <person name="Mori M."/>
            <person name="Yoshida Y."/>
            <person name="Ohtoshi R."/>
            <person name="Malay A.D."/>
            <person name="Moran D.A.P."/>
            <person name="Tomita M."/>
            <person name="Numata K."/>
            <person name="Arakawa K."/>
        </authorList>
    </citation>
    <scope>NUCLEOTIDE SEQUENCE</scope>
</reference>
<evidence type="ECO:0000313" key="1">
    <source>
        <dbReference type="EMBL" id="GFY70011.1"/>
    </source>
</evidence>
<dbReference type="EMBL" id="BMAV01017951">
    <property type="protein sequence ID" value="GFY70011.1"/>
    <property type="molecule type" value="Genomic_DNA"/>
</dbReference>
<protein>
    <submittedName>
        <fullName evidence="1">Uncharacterized protein</fullName>
    </submittedName>
</protein>
<organism evidence="1 2">
    <name type="scientific">Trichonephila inaurata madagascariensis</name>
    <dbReference type="NCBI Taxonomy" id="2747483"/>
    <lineage>
        <taxon>Eukaryota</taxon>
        <taxon>Metazoa</taxon>
        <taxon>Ecdysozoa</taxon>
        <taxon>Arthropoda</taxon>
        <taxon>Chelicerata</taxon>
        <taxon>Arachnida</taxon>
        <taxon>Araneae</taxon>
        <taxon>Araneomorphae</taxon>
        <taxon>Entelegynae</taxon>
        <taxon>Araneoidea</taxon>
        <taxon>Nephilidae</taxon>
        <taxon>Trichonephila</taxon>
        <taxon>Trichonephila inaurata</taxon>
    </lineage>
</organism>
<sequence>SNVEFDMIVQGPSSNES</sequence>
<keyword evidence="2" id="KW-1185">Reference proteome</keyword>
<proteinExistence type="predicted"/>
<dbReference type="Proteomes" id="UP000886998">
    <property type="component" value="Unassembled WGS sequence"/>
</dbReference>
<gene>
    <name evidence="1" type="ORF">TNIN_28301</name>
</gene>
<feature type="non-terminal residue" evidence="1">
    <location>
        <position position="1"/>
    </location>
</feature>